<accession>A0AAV5HVC5</accession>
<gene>
    <name evidence="1" type="ORF">SLEP1_g6474</name>
</gene>
<evidence type="ECO:0008006" key="3">
    <source>
        <dbReference type="Google" id="ProtNLM"/>
    </source>
</evidence>
<protein>
    <recommendedName>
        <fullName evidence="3">Photosystem I assembly protein Ycf4</fullName>
    </recommendedName>
</protein>
<evidence type="ECO:0000313" key="1">
    <source>
        <dbReference type="EMBL" id="GKU92797.1"/>
    </source>
</evidence>
<comment type="caution">
    <text evidence="1">The sequence shown here is derived from an EMBL/GenBank/DDBJ whole genome shotgun (WGS) entry which is preliminary data.</text>
</comment>
<dbReference type="AlphaFoldDB" id="A0AAV5HVC5"/>
<sequence>MTMFSSNTWKSDKFACTKGGKLVESTILDGSFWEDITICLRATGPIIRVLRLVDLEKKPAMGFLYYEMEKVREKIKINFNHVKKK</sequence>
<organism evidence="1 2">
    <name type="scientific">Rubroshorea leprosula</name>
    <dbReference type="NCBI Taxonomy" id="152421"/>
    <lineage>
        <taxon>Eukaryota</taxon>
        <taxon>Viridiplantae</taxon>
        <taxon>Streptophyta</taxon>
        <taxon>Embryophyta</taxon>
        <taxon>Tracheophyta</taxon>
        <taxon>Spermatophyta</taxon>
        <taxon>Magnoliopsida</taxon>
        <taxon>eudicotyledons</taxon>
        <taxon>Gunneridae</taxon>
        <taxon>Pentapetalae</taxon>
        <taxon>rosids</taxon>
        <taxon>malvids</taxon>
        <taxon>Malvales</taxon>
        <taxon>Dipterocarpaceae</taxon>
        <taxon>Rubroshorea</taxon>
    </lineage>
</organism>
<proteinExistence type="predicted"/>
<evidence type="ECO:0000313" key="2">
    <source>
        <dbReference type="Proteomes" id="UP001054252"/>
    </source>
</evidence>
<name>A0AAV5HVC5_9ROSI</name>
<reference evidence="1 2" key="1">
    <citation type="journal article" date="2021" name="Commun. Biol.">
        <title>The genome of Shorea leprosula (Dipterocarpaceae) highlights the ecological relevance of drought in aseasonal tropical rainforests.</title>
        <authorList>
            <person name="Ng K.K.S."/>
            <person name="Kobayashi M.J."/>
            <person name="Fawcett J.A."/>
            <person name="Hatakeyama M."/>
            <person name="Paape T."/>
            <person name="Ng C.H."/>
            <person name="Ang C.C."/>
            <person name="Tnah L.H."/>
            <person name="Lee C.T."/>
            <person name="Nishiyama T."/>
            <person name="Sese J."/>
            <person name="O'Brien M.J."/>
            <person name="Copetti D."/>
            <person name="Mohd Noor M.I."/>
            <person name="Ong R.C."/>
            <person name="Putra M."/>
            <person name="Sireger I.Z."/>
            <person name="Indrioko S."/>
            <person name="Kosugi Y."/>
            <person name="Izuno A."/>
            <person name="Isagi Y."/>
            <person name="Lee S.L."/>
            <person name="Shimizu K.K."/>
        </authorList>
    </citation>
    <scope>NUCLEOTIDE SEQUENCE [LARGE SCALE GENOMIC DNA]</scope>
    <source>
        <strain evidence="1">214</strain>
    </source>
</reference>
<dbReference type="EMBL" id="BPVZ01000006">
    <property type="protein sequence ID" value="GKU92797.1"/>
    <property type="molecule type" value="Genomic_DNA"/>
</dbReference>
<keyword evidence="2" id="KW-1185">Reference proteome</keyword>
<dbReference type="Proteomes" id="UP001054252">
    <property type="component" value="Unassembled WGS sequence"/>
</dbReference>